<comment type="subcellular location">
    <subcellularLocation>
        <location evidence="2">Cell membrane</location>
        <topology evidence="2">Multi-pass membrane protein</topology>
    </subcellularLocation>
</comment>
<keyword evidence="6" id="KW-0808">Transferase</keyword>
<accession>A0ABW2EN38</accession>
<keyword evidence="5" id="KW-0597">Phosphoprotein</keyword>
<dbReference type="SMART" id="SM00388">
    <property type="entry name" value="HisKA"/>
    <property type="match status" value="1"/>
</dbReference>
<dbReference type="InterPro" id="IPR004358">
    <property type="entry name" value="Sig_transdc_His_kin-like_C"/>
</dbReference>
<dbReference type="PROSITE" id="PS50885">
    <property type="entry name" value="HAMP"/>
    <property type="match status" value="1"/>
</dbReference>
<keyword evidence="8" id="KW-0418">Kinase</keyword>
<dbReference type="PRINTS" id="PR00344">
    <property type="entry name" value="BCTRLSENSOR"/>
</dbReference>
<dbReference type="InterPro" id="IPR003661">
    <property type="entry name" value="HisK_dim/P_dom"/>
</dbReference>
<evidence type="ECO:0000259" key="14">
    <source>
        <dbReference type="PROSITE" id="PS50885"/>
    </source>
</evidence>
<dbReference type="InterPro" id="IPR003660">
    <property type="entry name" value="HAMP_dom"/>
</dbReference>
<dbReference type="GO" id="GO:0005524">
    <property type="term" value="F:ATP binding"/>
    <property type="evidence" value="ECO:0007669"/>
    <property type="project" value="UniProtKB-KW"/>
</dbReference>
<dbReference type="SMART" id="SM00387">
    <property type="entry name" value="HATPase_c"/>
    <property type="match status" value="1"/>
</dbReference>
<dbReference type="EC" id="2.7.13.3" evidence="3"/>
<dbReference type="Proteomes" id="UP001596410">
    <property type="component" value="Unassembled WGS sequence"/>
</dbReference>
<evidence type="ECO:0000313" key="15">
    <source>
        <dbReference type="EMBL" id="MFC7063613.1"/>
    </source>
</evidence>
<evidence type="ECO:0000256" key="11">
    <source>
        <dbReference type="ARBA" id="ARBA00023136"/>
    </source>
</evidence>
<evidence type="ECO:0000256" key="6">
    <source>
        <dbReference type="ARBA" id="ARBA00022679"/>
    </source>
</evidence>
<evidence type="ECO:0000256" key="5">
    <source>
        <dbReference type="ARBA" id="ARBA00022553"/>
    </source>
</evidence>
<evidence type="ECO:0000256" key="12">
    <source>
        <dbReference type="SAM" id="Phobius"/>
    </source>
</evidence>
<dbReference type="PANTHER" id="PTHR43711:SF26">
    <property type="entry name" value="SENSOR HISTIDINE KINASE RCSC"/>
    <property type="match status" value="1"/>
</dbReference>
<comment type="caution">
    <text evidence="15">The sequence shown here is derived from an EMBL/GenBank/DDBJ whole genome shotgun (WGS) entry which is preliminary data.</text>
</comment>
<dbReference type="SMART" id="SM00304">
    <property type="entry name" value="HAMP"/>
    <property type="match status" value="1"/>
</dbReference>
<dbReference type="Gene3D" id="1.10.287.130">
    <property type="match status" value="1"/>
</dbReference>
<evidence type="ECO:0000256" key="8">
    <source>
        <dbReference type="ARBA" id="ARBA00022777"/>
    </source>
</evidence>
<dbReference type="CDD" id="cd00082">
    <property type="entry name" value="HisKA"/>
    <property type="match status" value="1"/>
</dbReference>
<feature type="domain" description="HAMP" evidence="14">
    <location>
        <begin position="84"/>
        <end position="136"/>
    </location>
</feature>
<dbReference type="PROSITE" id="PS50109">
    <property type="entry name" value="HIS_KIN"/>
    <property type="match status" value="1"/>
</dbReference>
<organism evidence="15 16">
    <name type="scientific">Halobacillus seohaensis</name>
    <dbReference type="NCBI Taxonomy" id="447421"/>
    <lineage>
        <taxon>Bacteria</taxon>
        <taxon>Bacillati</taxon>
        <taxon>Bacillota</taxon>
        <taxon>Bacilli</taxon>
        <taxon>Bacillales</taxon>
        <taxon>Bacillaceae</taxon>
        <taxon>Halobacillus</taxon>
    </lineage>
</organism>
<keyword evidence="4" id="KW-1003">Cell membrane</keyword>
<keyword evidence="9 15" id="KW-0067">ATP-binding</keyword>
<keyword evidence="11 12" id="KW-0472">Membrane</keyword>
<evidence type="ECO:0000256" key="10">
    <source>
        <dbReference type="ARBA" id="ARBA00023012"/>
    </source>
</evidence>
<dbReference type="PANTHER" id="PTHR43711">
    <property type="entry name" value="TWO-COMPONENT HISTIDINE KINASE"/>
    <property type="match status" value="1"/>
</dbReference>
<evidence type="ECO:0000256" key="2">
    <source>
        <dbReference type="ARBA" id="ARBA00004651"/>
    </source>
</evidence>
<evidence type="ECO:0000259" key="13">
    <source>
        <dbReference type="PROSITE" id="PS50109"/>
    </source>
</evidence>
<dbReference type="Pfam" id="PF00512">
    <property type="entry name" value="HisKA"/>
    <property type="match status" value="1"/>
</dbReference>
<dbReference type="Pfam" id="PF02518">
    <property type="entry name" value="HATPase_c"/>
    <property type="match status" value="1"/>
</dbReference>
<keyword evidence="10" id="KW-0902">Two-component regulatory system</keyword>
<dbReference type="SUPFAM" id="SSF47384">
    <property type="entry name" value="Homodimeric domain of signal transducing histidine kinase"/>
    <property type="match status" value="1"/>
</dbReference>
<dbReference type="InterPro" id="IPR050736">
    <property type="entry name" value="Sensor_HK_Regulatory"/>
</dbReference>
<gene>
    <name evidence="15" type="ORF">ACFQIC_17530</name>
</gene>
<protein>
    <recommendedName>
        <fullName evidence="3">histidine kinase</fullName>
        <ecNumber evidence="3">2.7.13.3</ecNumber>
    </recommendedName>
</protein>
<reference evidence="16" key="1">
    <citation type="journal article" date="2019" name="Int. J. Syst. Evol. Microbiol.">
        <title>The Global Catalogue of Microorganisms (GCM) 10K type strain sequencing project: providing services to taxonomists for standard genome sequencing and annotation.</title>
        <authorList>
            <consortium name="The Broad Institute Genomics Platform"/>
            <consortium name="The Broad Institute Genome Sequencing Center for Infectious Disease"/>
            <person name="Wu L."/>
            <person name="Ma J."/>
        </authorList>
    </citation>
    <scope>NUCLEOTIDE SEQUENCE [LARGE SCALE GENOMIC DNA]</scope>
    <source>
        <strain evidence="16">CGMCC 4.1621</strain>
    </source>
</reference>
<dbReference type="InterPro" id="IPR036890">
    <property type="entry name" value="HATPase_C_sf"/>
</dbReference>
<dbReference type="Gene3D" id="3.30.565.10">
    <property type="entry name" value="Histidine kinase-like ATPase, C-terminal domain"/>
    <property type="match status" value="1"/>
</dbReference>
<keyword evidence="7" id="KW-0547">Nucleotide-binding</keyword>
<feature type="transmembrane region" description="Helical" evidence="12">
    <location>
        <begin position="63"/>
        <end position="83"/>
    </location>
</feature>
<keyword evidence="16" id="KW-1185">Reference proteome</keyword>
<evidence type="ECO:0000256" key="4">
    <source>
        <dbReference type="ARBA" id="ARBA00022475"/>
    </source>
</evidence>
<dbReference type="CDD" id="cd06225">
    <property type="entry name" value="HAMP"/>
    <property type="match status" value="1"/>
</dbReference>
<keyword evidence="12" id="KW-1133">Transmembrane helix</keyword>
<evidence type="ECO:0000256" key="1">
    <source>
        <dbReference type="ARBA" id="ARBA00000085"/>
    </source>
</evidence>
<feature type="domain" description="Histidine kinase" evidence="13">
    <location>
        <begin position="144"/>
        <end position="361"/>
    </location>
</feature>
<dbReference type="SUPFAM" id="SSF158472">
    <property type="entry name" value="HAMP domain-like"/>
    <property type="match status" value="1"/>
</dbReference>
<dbReference type="InterPro" id="IPR003594">
    <property type="entry name" value="HATPase_dom"/>
</dbReference>
<evidence type="ECO:0000256" key="3">
    <source>
        <dbReference type="ARBA" id="ARBA00012438"/>
    </source>
</evidence>
<keyword evidence="12" id="KW-0812">Transmembrane</keyword>
<evidence type="ECO:0000256" key="9">
    <source>
        <dbReference type="ARBA" id="ARBA00022840"/>
    </source>
</evidence>
<dbReference type="EMBL" id="JBHSZV010000050">
    <property type="protein sequence ID" value="MFC7063613.1"/>
    <property type="molecule type" value="Genomic_DNA"/>
</dbReference>
<evidence type="ECO:0000256" key="7">
    <source>
        <dbReference type="ARBA" id="ARBA00022741"/>
    </source>
</evidence>
<comment type="catalytic activity">
    <reaction evidence="1">
        <text>ATP + protein L-histidine = ADP + protein N-phospho-L-histidine.</text>
        <dbReference type="EC" id="2.7.13.3"/>
    </reaction>
</comment>
<feature type="non-terminal residue" evidence="15">
    <location>
        <position position="1"/>
    </location>
</feature>
<evidence type="ECO:0000313" key="16">
    <source>
        <dbReference type="Proteomes" id="UP001596410"/>
    </source>
</evidence>
<dbReference type="SUPFAM" id="SSF55874">
    <property type="entry name" value="ATPase domain of HSP90 chaperone/DNA topoisomerase II/histidine kinase"/>
    <property type="match status" value="1"/>
</dbReference>
<dbReference type="InterPro" id="IPR005467">
    <property type="entry name" value="His_kinase_dom"/>
</dbReference>
<dbReference type="RefSeq" id="WP_390217562.1">
    <property type="nucleotide sequence ID" value="NZ_JBHSZV010000050.1"/>
</dbReference>
<name>A0ABW2EN38_9BACI</name>
<dbReference type="Gene3D" id="6.10.340.10">
    <property type="match status" value="1"/>
</dbReference>
<dbReference type="InterPro" id="IPR036097">
    <property type="entry name" value="HisK_dim/P_sf"/>
</dbReference>
<proteinExistence type="predicted"/>
<sequence>SKEDIHHLAEGNPLQKRFGDSDAANSYLGSGHPITQANTFKGGFFVLAPINDVQEPVEKIRDLLLLSAVGTLFLALGFTWVLSKKMSDPLLEMERATREISKGNLDIRVNVSSGDELGSLGKAINDLAVETNRYRSNRREFFANISHELRTPISYLKGYSHVLKQGLYQTEKERLQYLDIIENETDQMVRLINDLFDLAKMEEGKIELQMSNLNLVEVMETSLLKVKMELEKKGLTLSTQIDYDVPNIEGDRIRVEQIFTNLLANAHRYTEKGSIHVGIWSEKDSVHVIIEDTGVGIPEEELPYIFERFHRVEKSRSRDHGGTGLGLAIVKNLVELQLGEISVNSRVGIGTRFELCFPIASKEAT</sequence>
<dbReference type="Pfam" id="PF00672">
    <property type="entry name" value="HAMP"/>
    <property type="match status" value="1"/>
</dbReference>